<dbReference type="GeneID" id="85358233"/>
<keyword evidence="1" id="KW-0472">Membrane</keyword>
<keyword evidence="3" id="KW-1185">Reference proteome</keyword>
<keyword evidence="1" id="KW-0812">Transmembrane</keyword>
<reference evidence="2" key="1">
    <citation type="submission" date="2023-06" db="EMBL/GenBank/DDBJ databases">
        <authorList>
            <consortium name="Lawrence Berkeley National Laboratory"/>
            <person name="Ahrendt S."/>
            <person name="Sahu N."/>
            <person name="Indic B."/>
            <person name="Wong-Bajracharya J."/>
            <person name="Merenyi Z."/>
            <person name="Ke H.-M."/>
            <person name="Monk M."/>
            <person name="Kocsube S."/>
            <person name="Drula E."/>
            <person name="Lipzen A."/>
            <person name="Balint B."/>
            <person name="Henrissat B."/>
            <person name="Andreopoulos B."/>
            <person name="Martin F.M."/>
            <person name="Harder C.B."/>
            <person name="Rigling D."/>
            <person name="Ford K.L."/>
            <person name="Foster G.D."/>
            <person name="Pangilinan J."/>
            <person name="Papanicolaou A."/>
            <person name="Barry K."/>
            <person name="LaButti K."/>
            <person name="Viragh M."/>
            <person name="Koriabine M."/>
            <person name="Yan M."/>
            <person name="Riley R."/>
            <person name="Champramary S."/>
            <person name="Plett K.L."/>
            <person name="Tsai I.J."/>
            <person name="Slot J."/>
            <person name="Sipos G."/>
            <person name="Plett J."/>
            <person name="Nagy L.G."/>
            <person name="Grigoriev I.V."/>
        </authorList>
    </citation>
    <scope>NUCLEOTIDE SEQUENCE</scope>
    <source>
        <strain evidence="2">CCBAS 213</strain>
    </source>
</reference>
<dbReference type="AlphaFoldDB" id="A0AA39MNG9"/>
<proteinExistence type="predicted"/>
<dbReference type="Proteomes" id="UP001175211">
    <property type="component" value="Unassembled WGS sequence"/>
</dbReference>
<evidence type="ECO:0000313" key="2">
    <source>
        <dbReference type="EMBL" id="KAK0440418.1"/>
    </source>
</evidence>
<dbReference type="EMBL" id="JAUEPS010000077">
    <property type="protein sequence ID" value="KAK0440418.1"/>
    <property type="molecule type" value="Genomic_DNA"/>
</dbReference>
<evidence type="ECO:0000256" key="1">
    <source>
        <dbReference type="SAM" id="Phobius"/>
    </source>
</evidence>
<name>A0AA39MNG9_ARMTA</name>
<keyword evidence="1" id="KW-1133">Transmembrane helix</keyword>
<sequence>MNGFISESAFLVGGLVFALPMVIIRIKDHTDLDDETVTRMDDKGHIRPTENVTAEMKALQGSS</sequence>
<gene>
    <name evidence="2" type="ORF">EV420DRAFT_1581858</name>
</gene>
<protein>
    <submittedName>
        <fullName evidence="2">Uncharacterized protein</fullName>
    </submittedName>
</protein>
<feature type="transmembrane region" description="Helical" evidence="1">
    <location>
        <begin position="6"/>
        <end position="24"/>
    </location>
</feature>
<organism evidence="2 3">
    <name type="scientific">Armillaria tabescens</name>
    <name type="common">Ringless honey mushroom</name>
    <name type="synonym">Agaricus tabescens</name>
    <dbReference type="NCBI Taxonomy" id="1929756"/>
    <lineage>
        <taxon>Eukaryota</taxon>
        <taxon>Fungi</taxon>
        <taxon>Dikarya</taxon>
        <taxon>Basidiomycota</taxon>
        <taxon>Agaricomycotina</taxon>
        <taxon>Agaricomycetes</taxon>
        <taxon>Agaricomycetidae</taxon>
        <taxon>Agaricales</taxon>
        <taxon>Marasmiineae</taxon>
        <taxon>Physalacriaceae</taxon>
        <taxon>Desarmillaria</taxon>
    </lineage>
</organism>
<accession>A0AA39MNG9</accession>
<evidence type="ECO:0000313" key="3">
    <source>
        <dbReference type="Proteomes" id="UP001175211"/>
    </source>
</evidence>
<dbReference type="RefSeq" id="XP_060323579.1">
    <property type="nucleotide sequence ID" value="XM_060474685.1"/>
</dbReference>
<comment type="caution">
    <text evidence="2">The sequence shown here is derived from an EMBL/GenBank/DDBJ whole genome shotgun (WGS) entry which is preliminary data.</text>
</comment>